<feature type="transmembrane region" description="Helical" evidence="1">
    <location>
        <begin position="26"/>
        <end position="49"/>
    </location>
</feature>
<accession>A0A5S4H3A0</accession>
<keyword evidence="1" id="KW-0812">Transmembrane</keyword>
<evidence type="ECO:0000313" key="2">
    <source>
        <dbReference type="EMBL" id="TMR39576.1"/>
    </source>
</evidence>
<evidence type="ECO:0000256" key="1">
    <source>
        <dbReference type="SAM" id="Phobius"/>
    </source>
</evidence>
<organism evidence="2 3">
    <name type="scientific">Nonomuraea zeae</name>
    <dbReference type="NCBI Taxonomy" id="1642303"/>
    <lineage>
        <taxon>Bacteria</taxon>
        <taxon>Bacillati</taxon>
        <taxon>Actinomycetota</taxon>
        <taxon>Actinomycetes</taxon>
        <taxon>Streptosporangiales</taxon>
        <taxon>Streptosporangiaceae</taxon>
        <taxon>Nonomuraea</taxon>
    </lineage>
</organism>
<comment type="caution">
    <text evidence="2">The sequence shown here is derived from an EMBL/GenBank/DDBJ whole genome shotgun (WGS) entry which is preliminary data.</text>
</comment>
<protein>
    <submittedName>
        <fullName evidence="2">Uncharacterized protein</fullName>
    </submittedName>
</protein>
<dbReference type="Proteomes" id="UP000306628">
    <property type="component" value="Unassembled WGS sequence"/>
</dbReference>
<evidence type="ECO:0000313" key="3">
    <source>
        <dbReference type="Proteomes" id="UP000306628"/>
    </source>
</evidence>
<sequence>MRAIALIFILAVGGNALTITPALAVLLVAVGVLLAVLACAVIVGVVRLAGVRPGRLLNRNGGGHGQSHSDR</sequence>
<keyword evidence="1" id="KW-0472">Membrane</keyword>
<name>A0A5S4H3A0_9ACTN</name>
<reference evidence="2 3" key="1">
    <citation type="submission" date="2019-05" db="EMBL/GenBank/DDBJ databases">
        <title>Draft genome sequence of Nonomuraea zeae DSM 100528.</title>
        <authorList>
            <person name="Saricaoglu S."/>
            <person name="Isik K."/>
        </authorList>
    </citation>
    <scope>NUCLEOTIDE SEQUENCE [LARGE SCALE GENOMIC DNA]</scope>
    <source>
        <strain evidence="2 3">DSM 100528</strain>
    </source>
</reference>
<keyword evidence="3" id="KW-1185">Reference proteome</keyword>
<dbReference type="AlphaFoldDB" id="A0A5S4H3A0"/>
<proteinExistence type="predicted"/>
<gene>
    <name evidence="2" type="ORF">ETD85_00760</name>
</gene>
<dbReference type="RefSeq" id="WP_138687602.1">
    <property type="nucleotide sequence ID" value="NZ_JBHSAZ010000112.1"/>
</dbReference>
<dbReference type="EMBL" id="VCKX01000002">
    <property type="protein sequence ID" value="TMR39576.1"/>
    <property type="molecule type" value="Genomic_DNA"/>
</dbReference>
<keyword evidence="1" id="KW-1133">Transmembrane helix</keyword>